<dbReference type="InterPro" id="IPR016732">
    <property type="entry name" value="UCP018688"/>
</dbReference>
<dbReference type="InterPro" id="IPR024320">
    <property type="entry name" value="LPG_synthase_C"/>
</dbReference>
<feature type="domain" description="Phosphatidylglycerol lysyltransferase C-terminal" evidence="1">
    <location>
        <begin position="25"/>
        <end position="293"/>
    </location>
</feature>
<dbReference type="Proteomes" id="UP000823616">
    <property type="component" value="Unassembled WGS sequence"/>
</dbReference>
<accession>A0A9D9ELI4</accession>
<dbReference type="InterPro" id="IPR016181">
    <property type="entry name" value="Acyl_CoA_acyltransferase"/>
</dbReference>
<dbReference type="PANTHER" id="PTHR41373">
    <property type="entry name" value="DUF2156 DOMAIN-CONTAINING PROTEIN"/>
    <property type="match status" value="1"/>
</dbReference>
<evidence type="ECO:0000259" key="1">
    <source>
        <dbReference type="Pfam" id="PF09924"/>
    </source>
</evidence>
<comment type="caution">
    <text evidence="2">The sequence shown here is derived from an EMBL/GenBank/DDBJ whole genome shotgun (WGS) entry which is preliminary data.</text>
</comment>
<dbReference type="Pfam" id="PF09924">
    <property type="entry name" value="LPG_synthase_C"/>
    <property type="match status" value="1"/>
</dbReference>
<dbReference type="AlphaFoldDB" id="A0A9D9ELI4"/>
<organism evidence="2 3">
    <name type="scientific">Candidatus Avitreponema avistercoris</name>
    <dbReference type="NCBI Taxonomy" id="2840705"/>
    <lineage>
        <taxon>Bacteria</taxon>
        <taxon>Pseudomonadati</taxon>
        <taxon>Spirochaetota</taxon>
        <taxon>Spirochaetia</taxon>
        <taxon>Spirochaetales</taxon>
        <taxon>Candidatus Avitreponema</taxon>
    </lineage>
</organism>
<reference evidence="2" key="2">
    <citation type="journal article" date="2021" name="PeerJ">
        <title>Extensive microbial diversity within the chicken gut microbiome revealed by metagenomics and culture.</title>
        <authorList>
            <person name="Gilroy R."/>
            <person name="Ravi A."/>
            <person name="Getino M."/>
            <person name="Pursley I."/>
            <person name="Horton D.L."/>
            <person name="Alikhan N.F."/>
            <person name="Baker D."/>
            <person name="Gharbi K."/>
            <person name="Hall N."/>
            <person name="Watson M."/>
            <person name="Adriaenssens E.M."/>
            <person name="Foster-Nyarko E."/>
            <person name="Jarju S."/>
            <person name="Secka A."/>
            <person name="Antonio M."/>
            <person name="Oren A."/>
            <person name="Chaudhuri R.R."/>
            <person name="La Ragione R."/>
            <person name="Hildebrand F."/>
            <person name="Pallen M.J."/>
        </authorList>
    </citation>
    <scope>NUCLEOTIDE SEQUENCE</scope>
    <source>
        <strain evidence="2">B3-4054</strain>
    </source>
</reference>
<dbReference type="PANTHER" id="PTHR41373:SF1">
    <property type="entry name" value="PHOSPHATIDYLGLYCEROL LYSYLTRANSFERASE C-TERMINAL DOMAIN-CONTAINING PROTEIN"/>
    <property type="match status" value="1"/>
</dbReference>
<dbReference type="EMBL" id="JADIMS010000019">
    <property type="protein sequence ID" value="MBO8449713.1"/>
    <property type="molecule type" value="Genomic_DNA"/>
</dbReference>
<protein>
    <submittedName>
        <fullName evidence="2">DUF2156 domain-containing protein</fullName>
    </submittedName>
</protein>
<evidence type="ECO:0000313" key="3">
    <source>
        <dbReference type="Proteomes" id="UP000823616"/>
    </source>
</evidence>
<evidence type="ECO:0000313" key="2">
    <source>
        <dbReference type="EMBL" id="MBO8449713.1"/>
    </source>
</evidence>
<gene>
    <name evidence="2" type="ORF">IAA96_01250</name>
</gene>
<dbReference type="PIRSF" id="PIRSF018688">
    <property type="entry name" value="UCP018688"/>
    <property type="match status" value="1"/>
</dbReference>
<sequence length="296" mass="33594">MMIPAFPDFVPVSLDSAGELRQVFNRLPDGVSEFSFAGLYLFRARYQYRVSFSGDALVIAGSRNGRSFFILPEQLPAPDVLARLLQDYDGWKLIPPSLLEKNRDFFSELERTQGLFPAEDRDNFDYLYHRRELADLPGKAFHKKKNRVNAFLRAHPLLHSEPLSAANLPQALDVLEDWAAHQENPDETDYRQAKEALSLSGELGLRGFLVFAGDIPAAWCLSEFSAQGTISTVHFEKARSSMPGAFQYINYAFARSLPESVLFINREQDLGDEGLRQAKLTYRPCGFVKKYTLKCR</sequence>
<reference evidence="2" key="1">
    <citation type="submission" date="2020-10" db="EMBL/GenBank/DDBJ databases">
        <authorList>
            <person name="Gilroy R."/>
        </authorList>
    </citation>
    <scope>NUCLEOTIDE SEQUENCE</scope>
    <source>
        <strain evidence="2">B3-4054</strain>
    </source>
</reference>
<name>A0A9D9ELI4_9SPIR</name>
<dbReference type="Gene3D" id="3.40.630.30">
    <property type="match status" value="1"/>
</dbReference>
<proteinExistence type="predicted"/>
<dbReference type="SUPFAM" id="SSF55729">
    <property type="entry name" value="Acyl-CoA N-acyltransferases (Nat)"/>
    <property type="match status" value="2"/>
</dbReference>